<evidence type="ECO:0000313" key="3">
    <source>
        <dbReference type="EMBL" id="KAJ7786673.1"/>
    </source>
</evidence>
<reference evidence="3" key="1">
    <citation type="submission" date="2023-03" db="EMBL/GenBank/DDBJ databases">
        <title>Massive genome expansion in bonnet fungi (Mycena s.s.) driven by repeated elements and novel gene families across ecological guilds.</title>
        <authorList>
            <consortium name="Lawrence Berkeley National Laboratory"/>
            <person name="Harder C.B."/>
            <person name="Miyauchi S."/>
            <person name="Viragh M."/>
            <person name="Kuo A."/>
            <person name="Thoen E."/>
            <person name="Andreopoulos B."/>
            <person name="Lu D."/>
            <person name="Skrede I."/>
            <person name="Drula E."/>
            <person name="Henrissat B."/>
            <person name="Morin E."/>
            <person name="Kohler A."/>
            <person name="Barry K."/>
            <person name="LaButti K."/>
            <person name="Morin E."/>
            <person name="Salamov A."/>
            <person name="Lipzen A."/>
            <person name="Mereny Z."/>
            <person name="Hegedus B."/>
            <person name="Baldrian P."/>
            <person name="Stursova M."/>
            <person name="Weitz H."/>
            <person name="Taylor A."/>
            <person name="Grigoriev I.V."/>
            <person name="Nagy L.G."/>
            <person name="Martin F."/>
            <person name="Kauserud H."/>
        </authorList>
    </citation>
    <scope>NUCLEOTIDE SEQUENCE</scope>
    <source>
        <strain evidence="3">CBHHK182m</strain>
    </source>
</reference>
<organism evidence="3 4">
    <name type="scientific">Mycena metata</name>
    <dbReference type="NCBI Taxonomy" id="1033252"/>
    <lineage>
        <taxon>Eukaryota</taxon>
        <taxon>Fungi</taxon>
        <taxon>Dikarya</taxon>
        <taxon>Basidiomycota</taxon>
        <taxon>Agaricomycotina</taxon>
        <taxon>Agaricomycetes</taxon>
        <taxon>Agaricomycetidae</taxon>
        <taxon>Agaricales</taxon>
        <taxon>Marasmiineae</taxon>
        <taxon>Mycenaceae</taxon>
        <taxon>Mycena</taxon>
    </lineage>
</organism>
<gene>
    <name evidence="2" type="ORF">B0H16DRAFT_327246</name>
    <name evidence="3" type="ORF">B0H16DRAFT_40799</name>
</gene>
<name>A0AAD7P3H4_9AGAR</name>
<keyword evidence="1" id="KW-0472">Membrane</keyword>
<dbReference type="Proteomes" id="UP001215598">
    <property type="component" value="Unassembled WGS sequence"/>
</dbReference>
<evidence type="ECO:0000313" key="2">
    <source>
        <dbReference type="EMBL" id="KAJ7724263.1"/>
    </source>
</evidence>
<protein>
    <submittedName>
        <fullName evidence="3">Uncharacterized protein</fullName>
    </submittedName>
</protein>
<dbReference type="AlphaFoldDB" id="A0AAD7P3H4"/>
<evidence type="ECO:0000256" key="1">
    <source>
        <dbReference type="SAM" id="Phobius"/>
    </source>
</evidence>
<keyword evidence="1" id="KW-0812">Transmembrane</keyword>
<keyword evidence="1" id="KW-1133">Transmembrane helix</keyword>
<dbReference type="EMBL" id="JARKIB010000001">
    <property type="protein sequence ID" value="KAJ7786673.1"/>
    <property type="molecule type" value="Genomic_DNA"/>
</dbReference>
<accession>A0AAD7P3H4</accession>
<evidence type="ECO:0000313" key="4">
    <source>
        <dbReference type="Proteomes" id="UP001215598"/>
    </source>
</evidence>
<dbReference type="EMBL" id="JARKIB010000204">
    <property type="protein sequence ID" value="KAJ7724263.1"/>
    <property type="molecule type" value="Genomic_DNA"/>
</dbReference>
<feature type="transmembrane region" description="Helical" evidence="1">
    <location>
        <begin position="85"/>
        <end position="104"/>
    </location>
</feature>
<feature type="transmembrane region" description="Helical" evidence="1">
    <location>
        <begin position="21"/>
        <end position="37"/>
    </location>
</feature>
<sequence>MEARWLRMSSGRPKGGQRFRVPIPLFFSLYLGLYSNIQNHRRTTAKMNFTLPDAYNHPPTESNPAFLNCTIFSCLFSLLSPGMKIFVVYTPCLYTHVCLLAYGLHHSARSWASFIPAGPHPAKPEQLISPFC</sequence>
<comment type="caution">
    <text evidence="3">The sequence shown here is derived from an EMBL/GenBank/DDBJ whole genome shotgun (WGS) entry which is preliminary data.</text>
</comment>
<proteinExistence type="predicted"/>
<keyword evidence="4" id="KW-1185">Reference proteome</keyword>